<evidence type="ECO:0000256" key="1">
    <source>
        <dbReference type="ARBA" id="ARBA00005336"/>
    </source>
</evidence>
<dbReference type="PANTHER" id="PTHR30480">
    <property type="entry name" value="BETA-HEXOSAMINIDASE-RELATED"/>
    <property type="match status" value="1"/>
</dbReference>
<dbReference type="SUPFAM" id="SSF51445">
    <property type="entry name" value="(Trans)glycosidases"/>
    <property type="match status" value="1"/>
</dbReference>
<dbReference type="RefSeq" id="WP_208429575.1">
    <property type="nucleotide sequence ID" value="NZ_JAEPRJ010000001.1"/>
</dbReference>
<dbReference type="InterPro" id="IPR001764">
    <property type="entry name" value="Glyco_hydro_3_N"/>
</dbReference>
<evidence type="ECO:0000259" key="4">
    <source>
        <dbReference type="Pfam" id="PF00933"/>
    </source>
</evidence>
<dbReference type="GO" id="GO:0016787">
    <property type="term" value="F:hydrolase activity"/>
    <property type="evidence" value="ECO:0007669"/>
    <property type="project" value="UniProtKB-KW"/>
</dbReference>
<dbReference type="EMBL" id="JAEPRJ010000001">
    <property type="protein sequence ID" value="MBK5898138.1"/>
    <property type="molecule type" value="Genomic_DNA"/>
</dbReference>
<dbReference type="InterPro" id="IPR050226">
    <property type="entry name" value="NagZ_Beta-hexosaminidase"/>
</dbReference>
<dbReference type="Pfam" id="PF00933">
    <property type="entry name" value="Glyco_hydro_3"/>
    <property type="match status" value="1"/>
</dbReference>
<gene>
    <name evidence="5" type="ORF">JJN12_10180</name>
</gene>
<proteinExistence type="inferred from homology"/>
<keyword evidence="3" id="KW-0326">Glycosidase</keyword>
<protein>
    <submittedName>
        <fullName evidence="5">Glycoside hydrolase family 3 protein</fullName>
    </submittedName>
</protein>
<evidence type="ECO:0000256" key="3">
    <source>
        <dbReference type="ARBA" id="ARBA00023295"/>
    </source>
</evidence>
<sequence length="507" mass="55842">MDMNDKNFLAGQVMMVGFTGVDEISEDFISFIEEYKVGNVILFSENIYSKEQLKRLCGKIQEVVKKATGYPALISIDQEGGMVSRLSPDLPSAPGAMAIGRTGEPHYAYEAGLITAKELRMCGVNFDLAPSCDINNNKLNPVIGVRSYGDDAATVYAFAKKMASGLKDGGVIPCIKHFPGHGDTDSDSHLILPSISKSLEELEREEILPFARMIEDGIDCVMTSHIIFKALDKDYPCTMSKAVLTGLLREKLGFRGIIATDCLEMGAIKENYGSVEGGLKTLMAGADLLTVSHDYTVARDILDAVIENVDVDRLKASAKKIICLKEKYGIGSEADIEEEEISRFRTVFNELRFKCIDVRNKAEGKSLTVNDETIILGCPSYRVTLVSGKPLELDFAEYLGKKLNLPFIKVPLEPTKEECEEILSKLDKYLDVIMGSYNAHLFAAQADFVKALEEKVCGRNGVLTLAALRNPYDLELVSDRSNKVALYEYSVDMFDALASFLKGGENE</sequence>
<feature type="domain" description="Glycoside hydrolase family 3 N-terminal" evidence="4">
    <location>
        <begin position="11"/>
        <end position="322"/>
    </location>
</feature>
<evidence type="ECO:0000313" key="5">
    <source>
        <dbReference type="EMBL" id="MBK5898138.1"/>
    </source>
</evidence>
<dbReference type="PRINTS" id="PR00133">
    <property type="entry name" value="GLHYDRLASE3"/>
</dbReference>
<comment type="caution">
    <text evidence="5">The sequence shown here is derived from an EMBL/GenBank/DDBJ whole genome shotgun (WGS) entry which is preliminary data.</text>
</comment>
<evidence type="ECO:0000313" key="6">
    <source>
        <dbReference type="Proteomes" id="UP000604730"/>
    </source>
</evidence>
<dbReference type="Proteomes" id="UP000604730">
    <property type="component" value="Unassembled WGS sequence"/>
</dbReference>
<evidence type="ECO:0000256" key="2">
    <source>
        <dbReference type="ARBA" id="ARBA00022801"/>
    </source>
</evidence>
<organism evidence="5 6">
    <name type="scientific">Catonella massiliensis</name>
    <dbReference type="NCBI Taxonomy" id="2799636"/>
    <lineage>
        <taxon>Bacteria</taxon>
        <taxon>Bacillati</taxon>
        <taxon>Bacillota</taxon>
        <taxon>Clostridia</taxon>
        <taxon>Lachnospirales</taxon>
        <taxon>Lachnospiraceae</taxon>
        <taxon>Catonella</taxon>
    </lineage>
</organism>
<dbReference type="InterPro" id="IPR017853">
    <property type="entry name" value="GH"/>
</dbReference>
<dbReference type="PANTHER" id="PTHR30480:SF16">
    <property type="entry name" value="GLYCOSIDE HYDROLASE FAMILY 3 DOMAIN PROTEIN"/>
    <property type="match status" value="1"/>
</dbReference>
<keyword evidence="6" id="KW-1185">Reference proteome</keyword>
<dbReference type="InterPro" id="IPR036962">
    <property type="entry name" value="Glyco_hydro_3_N_sf"/>
</dbReference>
<reference evidence="5 6" key="1">
    <citation type="submission" date="2021-01" db="EMBL/GenBank/DDBJ databases">
        <title>Isolation and description of Catonella massiliensis sp. nov., a novel Catonella species, isolated from a stable periodontitis subject.</title>
        <authorList>
            <person name="Antezack A."/>
            <person name="Boxberger M."/>
            <person name="La Scola B."/>
            <person name="Monnet-Corti V."/>
        </authorList>
    </citation>
    <scope>NUCLEOTIDE SEQUENCE [LARGE SCALE GENOMIC DNA]</scope>
    <source>
        <strain evidence="5 6">Marseille-Q4567</strain>
    </source>
</reference>
<dbReference type="Gene3D" id="3.20.20.300">
    <property type="entry name" value="Glycoside hydrolase, family 3, N-terminal domain"/>
    <property type="match status" value="1"/>
</dbReference>
<name>A0ABS1J1W5_9FIRM</name>
<keyword evidence="2 5" id="KW-0378">Hydrolase</keyword>
<accession>A0ABS1J1W5</accession>
<comment type="similarity">
    <text evidence="1">Belongs to the glycosyl hydrolase 3 family.</text>
</comment>